<dbReference type="RefSeq" id="WP_346050847.1">
    <property type="nucleotide sequence ID" value="NZ_JAYGII010000007.1"/>
</dbReference>
<evidence type="ECO:0000259" key="5">
    <source>
        <dbReference type="PROSITE" id="PS50146"/>
    </source>
</evidence>
<dbReference type="PANTHER" id="PTHR12358:SF54">
    <property type="entry name" value="SPHINGOSINE KINASE RELATED PROTEIN"/>
    <property type="match status" value="1"/>
</dbReference>
<evidence type="ECO:0000256" key="2">
    <source>
        <dbReference type="ARBA" id="ARBA00022741"/>
    </source>
</evidence>
<evidence type="ECO:0000256" key="1">
    <source>
        <dbReference type="ARBA" id="ARBA00022679"/>
    </source>
</evidence>
<protein>
    <submittedName>
        <fullName evidence="6">Diacylglycerol kinase family protein</fullName>
    </submittedName>
</protein>
<dbReference type="AlphaFoldDB" id="A0AAP6JEQ0"/>
<dbReference type="InterPro" id="IPR045540">
    <property type="entry name" value="YegS/DAGK_C"/>
</dbReference>
<feature type="domain" description="DAGKc" evidence="5">
    <location>
        <begin position="1"/>
        <end position="132"/>
    </location>
</feature>
<dbReference type="InterPro" id="IPR016064">
    <property type="entry name" value="NAD/diacylglycerol_kinase_sf"/>
</dbReference>
<evidence type="ECO:0000256" key="4">
    <source>
        <dbReference type="ARBA" id="ARBA00022840"/>
    </source>
</evidence>
<dbReference type="InterPro" id="IPR005218">
    <property type="entry name" value="Diacylglycerol/lipid_kinase"/>
</dbReference>
<dbReference type="InterPro" id="IPR017438">
    <property type="entry name" value="ATP-NAD_kinase_N"/>
</dbReference>
<dbReference type="NCBIfam" id="TIGR00147">
    <property type="entry name" value="YegS/Rv2252/BmrU family lipid kinase"/>
    <property type="match status" value="1"/>
</dbReference>
<dbReference type="EMBL" id="JAYGII010000007">
    <property type="protein sequence ID" value="MEA5445217.1"/>
    <property type="molecule type" value="Genomic_DNA"/>
</dbReference>
<dbReference type="PROSITE" id="PS50146">
    <property type="entry name" value="DAGK"/>
    <property type="match status" value="1"/>
</dbReference>
<dbReference type="Pfam" id="PF00781">
    <property type="entry name" value="DAGK_cat"/>
    <property type="match status" value="1"/>
</dbReference>
<proteinExistence type="predicted"/>
<gene>
    <name evidence="6" type="ORF">VCB98_05215</name>
</gene>
<dbReference type="GO" id="GO:0016301">
    <property type="term" value="F:kinase activity"/>
    <property type="evidence" value="ECO:0007669"/>
    <property type="project" value="UniProtKB-KW"/>
</dbReference>
<dbReference type="Gene3D" id="3.40.50.10330">
    <property type="entry name" value="Probable inorganic polyphosphate/atp-NAD kinase, domain 1"/>
    <property type="match status" value="1"/>
</dbReference>
<dbReference type="InterPro" id="IPR050187">
    <property type="entry name" value="Lipid_Phosphate_FormReg"/>
</dbReference>
<dbReference type="InterPro" id="IPR001206">
    <property type="entry name" value="Diacylglycerol_kinase_cat_dom"/>
</dbReference>
<keyword evidence="1" id="KW-0808">Transferase</keyword>
<dbReference type="Proteomes" id="UP001302316">
    <property type="component" value="Unassembled WGS sequence"/>
</dbReference>
<organism evidence="6 7">
    <name type="scientific">Natronospira elongata</name>
    <dbReference type="NCBI Taxonomy" id="3110268"/>
    <lineage>
        <taxon>Bacteria</taxon>
        <taxon>Pseudomonadati</taxon>
        <taxon>Pseudomonadota</taxon>
        <taxon>Gammaproteobacteria</taxon>
        <taxon>Natronospirales</taxon>
        <taxon>Natronospiraceae</taxon>
        <taxon>Natronospira</taxon>
    </lineage>
</organism>
<keyword evidence="2" id="KW-0547">Nucleotide-binding</keyword>
<name>A0AAP6JEQ0_9GAMM</name>
<dbReference type="Pfam" id="PF19279">
    <property type="entry name" value="YegS_C"/>
    <property type="match status" value="1"/>
</dbReference>
<accession>A0AAP6JEQ0</accession>
<sequence length="294" mass="32157">MSLVDIILNPAAGGGRAGKFRDSIDTHLRSLDFEPRWHLTESPGHGIELAREVVESGSRLLATAGGDGTLFEVINGCLQSEGPLPDLALIPVGRGNDFAKSLGLPREWADACDRLMLGTKRRVDMGQCNDIFFANTLGIGLDADIADIASRRRWLPGDTAYVAALAQSLLRKRRPRVSVRHDGGNLEQEVTLMVIANGCYEGGRFNLAPHANIEDGQLDLIITPSLSRRQIMALAPLVTEGRVEEIEGYQRFLTRRASIHLDAPCRVHADGEVIYRQARRLEIGVLPGALTFFS</sequence>
<dbReference type="GO" id="GO:0005524">
    <property type="term" value="F:ATP binding"/>
    <property type="evidence" value="ECO:0007669"/>
    <property type="project" value="UniProtKB-KW"/>
</dbReference>
<keyword evidence="3 6" id="KW-0418">Kinase</keyword>
<dbReference type="SUPFAM" id="SSF111331">
    <property type="entry name" value="NAD kinase/diacylglycerol kinase-like"/>
    <property type="match status" value="1"/>
</dbReference>
<reference evidence="6 7" key="1">
    <citation type="submission" date="2023-12" db="EMBL/GenBank/DDBJ databases">
        <title>Whole-genome sequencing of halo(alkali)philic microorganisms from hypersaline lakes.</title>
        <authorList>
            <person name="Sorokin D.Y."/>
            <person name="Merkel A.Y."/>
            <person name="Messina E."/>
            <person name="Yakimov M."/>
        </authorList>
    </citation>
    <scope>NUCLEOTIDE SEQUENCE [LARGE SCALE GENOMIC DNA]</scope>
    <source>
        <strain evidence="6 7">AB-CW1</strain>
    </source>
</reference>
<evidence type="ECO:0000313" key="7">
    <source>
        <dbReference type="Proteomes" id="UP001302316"/>
    </source>
</evidence>
<evidence type="ECO:0000256" key="3">
    <source>
        <dbReference type="ARBA" id="ARBA00022777"/>
    </source>
</evidence>
<dbReference type="Gene3D" id="2.60.200.40">
    <property type="match status" value="1"/>
</dbReference>
<dbReference type="PANTHER" id="PTHR12358">
    <property type="entry name" value="SPHINGOSINE KINASE"/>
    <property type="match status" value="1"/>
</dbReference>
<comment type="caution">
    <text evidence="6">The sequence shown here is derived from an EMBL/GenBank/DDBJ whole genome shotgun (WGS) entry which is preliminary data.</text>
</comment>
<dbReference type="GO" id="GO:0008654">
    <property type="term" value="P:phospholipid biosynthetic process"/>
    <property type="evidence" value="ECO:0007669"/>
    <property type="project" value="InterPro"/>
</dbReference>
<keyword evidence="7" id="KW-1185">Reference proteome</keyword>
<evidence type="ECO:0000313" key="6">
    <source>
        <dbReference type="EMBL" id="MEA5445217.1"/>
    </source>
</evidence>
<dbReference type="SMART" id="SM00046">
    <property type="entry name" value="DAGKc"/>
    <property type="match status" value="1"/>
</dbReference>
<keyword evidence="4" id="KW-0067">ATP-binding</keyword>